<evidence type="ECO:0000313" key="1">
    <source>
        <dbReference type="EMBL" id="KAK6788586.1"/>
    </source>
</evidence>
<name>A0AAN8TRK5_SOLBU</name>
<keyword evidence="2" id="KW-1185">Reference proteome</keyword>
<dbReference type="EMBL" id="JBANQN010000005">
    <property type="protein sequence ID" value="KAK6788586.1"/>
    <property type="molecule type" value="Genomic_DNA"/>
</dbReference>
<dbReference type="Proteomes" id="UP001371456">
    <property type="component" value="Unassembled WGS sequence"/>
</dbReference>
<proteinExistence type="predicted"/>
<protein>
    <submittedName>
        <fullName evidence="1">Uncharacterized protein</fullName>
    </submittedName>
</protein>
<gene>
    <name evidence="1" type="ORF">RDI58_012384</name>
</gene>
<reference evidence="1 2" key="1">
    <citation type="submission" date="2024-02" db="EMBL/GenBank/DDBJ databases">
        <title>de novo genome assembly of Solanum bulbocastanum strain 11H21.</title>
        <authorList>
            <person name="Hosaka A.J."/>
        </authorList>
    </citation>
    <scope>NUCLEOTIDE SEQUENCE [LARGE SCALE GENOMIC DNA]</scope>
    <source>
        <tissue evidence="1">Young leaves</tissue>
    </source>
</reference>
<sequence>MTETEKSIY</sequence>
<organism evidence="1 2">
    <name type="scientific">Solanum bulbocastanum</name>
    <name type="common">Wild potato</name>
    <dbReference type="NCBI Taxonomy" id="147425"/>
    <lineage>
        <taxon>Eukaryota</taxon>
        <taxon>Viridiplantae</taxon>
        <taxon>Streptophyta</taxon>
        <taxon>Embryophyta</taxon>
        <taxon>Tracheophyta</taxon>
        <taxon>Spermatophyta</taxon>
        <taxon>Magnoliopsida</taxon>
        <taxon>eudicotyledons</taxon>
        <taxon>Gunneridae</taxon>
        <taxon>Pentapetalae</taxon>
        <taxon>asterids</taxon>
        <taxon>lamiids</taxon>
        <taxon>Solanales</taxon>
        <taxon>Solanaceae</taxon>
        <taxon>Solanoideae</taxon>
        <taxon>Solaneae</taxon>
        <taxon>Solanum</taxon>
    </lineage>
</organism>
<evidence type="ECO:0000313" key="2">
    <source>
        <dbReference type="Proteomes" id="UP001371456"/>
    </source>
</evidence>
<comment type="caution">
    <text evidence="1">The sequence shown here is derived from an EMBL/GenBank/DDBJ whole genome shotgun (WGS) entry which is preliminary data.</text>
</comment>
<accession>A0AAN8TRK5</accession>